<organism evidence="2 3">
    <name type="scientific">Amniculicola lignicola CBS 123094</name>
    <dbReference type="NCBI Taxonomy" id="1392246"/>
    <lineage>
        <taxon>Eukaryota</taxon>
        <taxon>Fungi</taxon>
        <taxon>Dikarya</taxon>
        <taxon>Ascomycota</taxon>
        <taxon>Pezizomycotina</taxon>
        <taxon>Dothideomycetes</taxon>
        <taxon>Pleosporomycetidae</taxon>
        <taxon>Pleosporales</taxon>
        <taxon>Amniculicolaceae</taxon>
        <taxon>Amniculicola</taxon>
    </lineage>
</organism>
<keyword evidence="3" id="KW-1185">Reference proteome</keyword>
<proteinExistence type="predicted"/>
<dbReference type="Proteomes" id="UP000799779">
    <property type="component" value="Unassembled WGS sequence"/>
</dbReference>
<feature type="compositionally biased region" description="Polar residues" evidence="1">
    <location>
        <begin position="242"/>
        <end position="252"/>
    </location>
</feature>
<evidence type="ECO:0000313" key="2">
    <source>
        <dbReference type="EMBL" id="KAF2000216.1"/>
    </source>
</evidence>
<name>A0A6A5WRL1_9PLEO</name>
<sequence>MSRSHLCTPGSAHPGSPRKVEYNSPGSTVLNSPQTIHDVHPTLAAAARSLCDINSTLTDSTRINDESLSPLGVVKPGSSYSLHSNLPGSNSDPRDVNSGPSERSETDKLERNPCNTGISLPESPEAPKAHGPDTICNNSPYSSGSGLMGDSPRYINATIPGFNGGTRDAYSSPSELSEADEFEDNPRDVGVSLPGSPEVHSPCTICNTPPNSPQSGQSGGSLHNINLNPHGSSVRSVDSRPSGPSKTKSPENAGSGEDICSPSFAGVHSMHSGSDIHPSSHEAIEQASYVKRSTLRPALQEASPPMDKLNFPQLSPMDKPNFPMLSLAHPPGNTETVRT</sequence>
<feature type="compositionally biased region" description="Polar residues" evidence="1">
    <location>
        <begin position="24"/>
        <end position="35"/>
    </location>
</feature>
<feature type="region of interest" description="Disordered" evidence="1">
    <location>
        <begin position="1"/>
        <end position="35"/>
    </location>
</feature>
<feature type="compositionally biased region" description="Polar residues" evidence="1">
    <location>
        <begin position="78"/>
        <end position="91"/>
    </location>
</feature>
<feature type="compositionally biased region" description="Polar residues" evidence="1">
    <location>
        <begin position="223"/>
        <end position="236"/>
    </location>
</feature>
<evidence type="ECO:0000256" key="1">
    <source>
        <dbReference type="SAM" id="MobiDB-lite"/>
    </source>
</evidence>
<protein>
    <submittedName>
        <fullName evidence="2">Uncharacterized protein</fullName>
    </submittedName>
</protein>
<gene>
    <name evidence="2" type="ORF">P154DRAFT_576235</name>
</gene>
<dbReference type="AlphaFoldDB" id="A0A6A5WRL1"/>
<evidence type="ECO:0000313" key="3">
    <source>
        <dbReference type="Proteomes" id="UP000799779"/>
    </source>
</evidence>
<feature type="region of interest" description="Disordered" evidence="1">
    <location>
        <begin position="62"/>
        <end position="339"/>
    </location>
</feature>
<feature type="compositionally biased region" description="Polar residues" evidence="1">
    <location>
        <begin position="135"/>
        <end position="145"/>
    </location>
</feature>
<dbReference type="EMBL" id="ML977590">
    <property type="protein sequence ID" value="KAF2000216.1"/>
    <property type="molecule type" value="Genomic_DNA"/>
</dbReference>
<feature type="compositionally biased region" description="Basic and acidic residues" evidence="1">
    <location>
        <begin position="102"/>
        <end position="111"/>
    </location>
</feature>
<accession>A0A6A5WRL1</accession>
<reference evidence="2" key="1">
    <citation type="journal article" date="2020" name="Stud. Mycol.">
        <title>101 Dothideomycetes genomes: a test case for predicting lifestyles and emergence of pathogens.</title>
        <authorList>
            <person name="Haridas S."/>
            <person name="Albert R."/>
            <person name="Binder M."/>
            <person name="Bloem J."/>
            <person name="Labutti K."/>
            <person name="Salamov A."/>
            <person name="Andreopoulos B."/>
            <person name="Baker S."/>
            <person name="Barry K."/>
            <person name="Bills G."/>
            <person name="Bluhm B."/>
            <person name="Cannon C."/>
            <person name="Castanera R."/>
            <person name="Culley D."/>
            <person name="Daum C."/>
            <person name="Ezra D."/>
            <person name="Gonzalez J."/>
            <person name="Henrissat B."/>
            <person name="Kuo A."/>
            <person name="Liang C."/>
            <person name="Lipzen A."/>
            <person name="Lutzoni F."/>
            <person name="Magnuson J."/>
            <person name="Mondo S."/>
            <person name="Nolan M."/>
            <person name="Ohm R."/>
            <person name="Pangilinan J."/>
            <person name="Park H.-J."/>
            <person name="Ramirez L."/>
            <person name="Alfaro M."/>
            <person name="Sun H."/>
            <person name="Tritt A."/>
            <person name="Yoshinaga Y."/>
            <person name="Zwiers L.-H."/>
            <person name="Turgeon B."/>
            <person name="Goodwin S."/>
            <person name="Spatafora J."/>
            <person name="Crous P."/>
            <person name="Grigoriev I."/>
        </authorList>
    </citation>
    <scope>NUCLEOTIDE SEQUENCE</scope>
    <source>
        <strain evidence="2">CBS 123094</strain>
    </source>
</reference>